<evidence type="ECO:0000256" key="2">
    <source>
        <dbReference type="ARBA" id="ARBA00022448"/>
    </source>
</evidence>
<feature type="domain" description="Solute-binding protein family 3/N-terminal" evidence="4">
    <location>
        <begin position="47"/>
        <end position="280"/>
    </location>
</feature>
<dbReference type="Proteomes" id="UP000759443">
    <property type="component" value="Unassembled WGS sequence"/>
</dbReference>
<name>A0ABS4DV14_9HYPH</name>
<dbReference type="Pfam" id="PF00497">
    <property type="entry name" value="SBP_bac_3"/>
    <property type="match status" value="1"/>
</dbReference>
<dbReference type="InterPro" id="IPR001638">
    <property type="entry name" value="Solute-binding_3/MltF_N"/>
</dbReference>
<comment type="similarity">
    <text evidence="1">Belongs to the bacterial solute-binding protein 3 family.</text>
</comment>
<keyword evidence="6" id="KW-1185">Reference proteome</keyword>
<dbReference type="PANTHER" id="PTHR30085">
    <property type="entry name" value="AMINO ACID ABC TRANSPORTER PERMEASE"/>
    <property type="match status" value="1"/>
</dbReference>
<evidence type="ECO:0000313" key="6">
    <source>
        <dbReference type="Proteomes" id="UP000759443"/>
    </source>
</evidence>
<evidence type="ECO:0000256" key="3">
    <source>
        <dbReference type="ARBA" id="ARBA00022729"/>
    </source>
</evidence>
<gene>
    <name evidence="5" type="ORF">J2Z17_000959</name>
</gene>
<dbReference type="Gene3D" id="3.40.190.10">
    <property type="entry name" value="Periplasmic binding protein-like II"/>
    <property type="match status" value="2"/>
</dbReference>
<dbReference type="PANTHER" id="PTHR30085:SF2">
    <property type="entry name" value="GLUTAMATE_ASPARTATE IMPORT SOLUTE-BINDING PROTEIN"/>
    <property type="match status" value="1"/>
</dbReference>
<keyword evidence="3" id="KW-0732">Signal</keyword>
<proteinExistence type="inferred from homology"/>
<dbReference type="CDD" id="cd13688">
    <property type="entry name" value="PBP2_GltI_DEBP"/>
    <property type="match status" value="1"/>
</dbReference>
<organism evidence="5 6">
    <name type="scientific">Rhizobium halophytocola</name>
    <dbReference type="NCBI Taxonomy" id="735519"/>
    <lineage>
        <taxon>Bacteria</taxon>
        <taxon>Pseudomonadati</taxon>
        <taxon>Pseudomonadota</taxon>
        <taxon>Alphaproteobacteria</taxon>
        <taxon>Hyphomicrobiales</taxon>
        <taxon>Rhizobiaceae</taxon>
        <taxon>Rhizobium/Agrobacterium group</taxon>
        <taxon>Rhizobium</taxon>
    </lineage>
</organism>
<dbReference type="InterPro" id="IPR051455">
    <property type="entry name" value="Bact_solute-bind_prot3"/>
</dbReference>
<comment type="caution">
    <text evidence="5">The sequence shown here is derived from an EMBL/GenBank/DDBJ whole genome shotgun (WGS) entry which is preliminary data.</text>
</comment>
<evidence type="ECO:0000259" key="4">
    <source>
        <dbReference type="SMART" id="SM00062"/>
    </source>
</evidence>
<dbReference type="SMART" id="SM00062">
    <property type="entry name" value="PBPb"/>
    <property type="match status" value="1"/>
</dbReference>
<dbReference type="RefSeq" id="WP_209942699.1">
    <property type="nucleotide sequence ID" value="NZ_JAGGJU010000002.1"/>
</dbReference>
<protein>
    <submittedName>
        <fullName evidence="5">Glutamate/aspartate transport system substrate-binding protein</fullName>
    </submittedName>
</protein>
<dbReference type="SUPFAM" id="SSF53850">
    <property type="entry name" value="Periplasmic binding protein-like II"/>
    <property type="match status" value="1"/>
</dbReference>
<evidence type="ECO:0000256" key="1">
    <source>
        <dbReference type="ARBA" id="ARBA00010333"/>
    </source>
</evidence>
<accession>A0ABS4DV14</accession>
<sequence>MSTHTEFLRRLPMLVLSAAFAGWLCLAGSVSAAGGMGTLERIRQAHEIRIGYSDHTPPFSYQLPDGRIVGYSIDICNRIAESLKTRLGLQDLSVRYVARTASNRVQLLRDGAMDIECNASTATAERQKSVHFALSHFFVGTRYVALAKNDFHTLADLKGRSVSVLAGSTNVSQIAKVNRSMKLNLSLVVADSLQEAFDMVTTDRVAAFPMDDVLLKTMIAGSTEPSLYDLSTDMVSAPEPYGFMIRRDDQPFEDAVDDALRNLYGSPQIASLYAKWFLEPLPGSGVNLDLPMSDALTTWFAGFR</sequence>
<keyword evidence="2" id="KW-0813">Transport</keyword>
<dbReference type="EMBL" id="JAGGJU010000002">
    <property type="protein sequence ID" value="MBP1849538.1"/>
    <property type="molecule type" value="Genomic_DNA"/>
</dbReference>
<evidence type="ECO:0000313" key="5">
    <source>
        <dbReference type="EMBL" id="MBP1849538.1"/>
    </source>
</evidence>
<reference evidence="5 6" key="1">
    <citation type="submission" date="2021-03" db="EMBL/GenBank/DDBJ databases">
        <title>Genomic Encyclopedia of Type Strains, Phase IV (KMG-IV): sequencing the most valuable type-strain genomes for metagenomic binning, comparative biology and taxonomic classification.</title>
        <authorList>
            <person name="Goeker M."/>
        </authorList>
    </citation>
    <scope>NUCLEOTIDE SEQUENCE [LARGE SCALE GENOMIC DNA]</scope>
    <source>
        <strain evidence="5 6">DSM 21600</strain>
    </source>
</reference>